<sequence length="455" mass="50716">MLAEEKRAMPEDSVEALMALERIVSAEQEMRSGTEDGQPSSETASKIFIKAVSSGSDVSRGAVASQLAGSAFLHSQIEPFEQKKQIVEQAQQLCRKRLQGLCGDAKVLGRAYATASESKSDENSRKSMLESLDELQEKMSQTEDLVWIIQGESRGINERQKRLNTSALLCSFFSEVAVYNPVAGSRLFAERKDMLVTADAELVADILLRSSSESAYNVISRGIETDDPKERLDALCTCCEKVSADALEISEKSYALLLNRVEAERVQTLQLDKLFTAVTRKNVAREVCEFLVRGDRVAALSVLYCSQDFSEREKQQVIDVIRQQQWVTEPSIFIEAFAASVECERGAEPCCIFPADSLSPYDALLLYDLLGEYSPKTQFENEQLLSLLYSFQATKNKTEPSSIFTKNKNIGVADKQKRAVSDMTVLRYVLDAIVSARKENKDVLTILHTIEKEAF</sequence>
<dbReference type="AlphaFoldDB" id="A0A8G2FIS7"/>
<comment type="caution">
    <text evidence="1">The sequence shown here is derived from an EMBL/GenBank/DDBJ whole genome shotgun (WGS) entry which is preliminary data.</text>
</comment>
<proteinExistence type="predicted"/>
<protein>
    <submittedName>
        <fullName evidence="1">Uncharacterized protein</fullName>
    </submittedName>
</protein>
<organism evidence="1 2">
    <name type="scientific">Halodesulfovibrio aestuarii</name>
    <dbReference type="NCBI Taxonomy" id="126333"/>
    <lineage>
        <taxon>Bacteria</taxon>
        <taxon>Pseudomonadati</taxon>
        <taxon>Thermodesulfobacteriota</taxon>
        <taxon>Desulfovibrionia</taxon>
        <taxon>Desulfovibrionales</taxon>
        <taxon>Desulfovibrionaceae</taxon>
        <taxon>Halodesulfovibrio</taxon>
    </lineage>
</organism>
<evidence type="ECO:0000313" key="2">
    <source>
        <dbReference type="Proteomes" id="UP000184001"/>
    </source>
</evidence>
<accession>A0A8G2FIS7</accession>
<reference evidence="1 2" key="1">
    <citation type="submission" date="2016-11" db="EMBL/GenBank/DDBJ databases">
        <authorList>
            <person name="Varghese N."/>
            <person name="Submissions S."/>
        </authorList>
    </citation>
    <scope>NUCLEOTIDE SEQUENCE [LARGE SCALE GENOMIC DNA]</scope>
    <source>
        <strain evidence="1 2">DSM 17919</strain>
    </source>
</reference>
<name>A0A8G2FIS7_9BACT</name>
<dbReference type="Proteomes" id="UP000184001">
    <property type="component" value="Unassembled WGS sequence"/>
</dbReference>
<dbReference type="RefSeq" id="WP_019999853.1">
    <property type="nucleotide sequence ID" value="NZ_CP192219.1"/>
</dbReference>
<evidence type="ECO:0000313" key="1">
    <source>
        <dbReference type="EMBL" id="SHJ50605.1"/>
    </source>
</evidence>
<gene>
    <name evidence="1" type="ORF">SAMN05660830_02621</name>
</gene>
<dbReference type="EMBL" id="FQZR01000006">
    <property type="protein sequence ID" value="SHJ50605.1"/>
    <property type="molecule type" value="Genomic_DNA"/>
</dbReference>